<keyword evidence="1" id="KW-0812">Transmembrane</keyword>
<dbReference type="AlphaFoldDB" id="A0A538T703"/>
<keyword evidence="1" id="KW-1133">Transmembrane helix</keyword>
<protein>
    <recommendedName>
        <fullName evidence="4">FeoB-associated Cys-rich membrane protein</fullName>
    </recommendedName>
</protein>
<dbReference type="EMBL" id="VBOW01000022">
    <property type="protein sequence ID" value="TMQ59430.1"/>
    <property type="molecule type" value="Genomic_DNA"/>
</dbReference>
<reference evidence="2 3" key="1">
    <citation type="journal article" date="2019" name="Nat. Microbiol.">
        <title>Mediterranean grassland soil C-N compound turnover is dependent on rainfall and depth, and is mediated by genomically divergent microorganisms.</title>
        <authorList>
            <person name="Diamond S."/>
            <person name="Andeer P.F."/>
            <person name="Li Z."/>
            <person name="Crits-Christoph A."/>
            <person name="Burstein D."/>
            <person name="Anantharaman K."/>
            <person name="Lane K.R."/>
            <person name="Thomas B.C."/>
            <person name="Pan C."/>
            <person name="Northen T.R."/>
            <person name="Banfield J.F."/>
        </authorList>
    </citation>
    <scope>NUCLEOTIDE SEQUENCE [LARGE SCALE GENOMIC DNA]</scope>
    <source>
        <strain evidence="2">WS_6</strain>
    </source>
</reference>
<dbReference type="Proteomes" id="UP000316852">
    <property type="component" value="Unassembled WGS sequence"/>
</dbReference>
<comment type="caution">
    <text evidence="2">The sequence shown here is derived from an EMBL/GenBank/DDBJ whole genome shotgun (WGS) entry which is preliminary data.</text>
</comment>
<evidence type="ECO:0008006" key="4">
    <source>
        <dbReference type="Google" id="ProtNLM"/>
    </source>
</evidence>
<keyword evidence="1" id="KW-0472">Membrane</keyword>
<evidence type="ECO:0000313" key="3">
    <source>
        <dbReference type="Proteomes" id="UP000316852"/>
    </source>
</evidence>
<feature type="transmembrane region" description="Helical" evidence="1">
    <location>
        <begin position="6"/>
        <end position="22"/>
    </location>
</feature>
<name>A0A538T703_UNCEI</name>
<proteinExistence type="predicted"/>
<evidence type="ECO:0000313" key="2">
    <source>
        <dbReference type="EMBL" id="TMQ59430.1"/>
    </source>
</evidence>
<accession>A0A538T703</accession>
<gene>
    <name evidence="2" type="ORF">E6K76_05020</name>
</gene>
<evidence type="ECO:0000256" key="1">
    <source>
        <dbReference type="SAM" id="Phobius"/>
    </source>
</evidence>
<sequence>MSAGWQDLVAVLAALLSGGWLLRRWMHRRRAQPGCDRCAAALSKAMRRPTARRSESPAP</sequence>
<organism evidence="2 3">
    <name type="scientific">Eiseniibacteriota bacterium</name>
    <dbReference type="NCBI Taxonomy" id="2212470"/>
    <lineage>
        <taxon>Bacteria</taxon>
        <taxon>Candidatus Eiseniibacteriota</taxon>
    </lineage>
</organism>